<dbReference type="AlphaFoldDB" id="A0A7C8YHU9"/>
<sequence>MDQQKPIFPSWQCHPSDLWQSYKIDNGKQDICCLNMMALSFTYNVGIILKVAFVWTYRTTSQHFYSGNRLILTGYIKAHFQIEIHASHPQLGWDCKDSKCSFSRDQENRSNVKIPSHIAVTMRFGQFKNISNAAVSLWICHILNPWLGIVFHSVQDLHLHLPYNSNGDEA</sequence>
<evidence type="ECO:0000313" key="1">
    <source>
        <dbReference type="EMBL" id="MBA4618475.1"/>
    </source>
</evidence>
<organism evidence="1">
    <name type="scientific">Opuntia streptacantha</name>
    <name type="common">Prickly pear cactus</name>
    <name type="synonym">Opuntia cardona</name>
    <dbReference type="NCBI Taxonomy" id="393608"/>
    <lineage>
        <taxon>Eukaryota</taxon>
        <taxon>Viridiplantae</taxon>
        <taxon>Streptophyta</taxon>
        <taxon>Embryophyta</taxon>
        <taxon>Tracheophyta</taxon>
        <taxon>Spermatophyta</taxon>
        <taxon>Magnoliopsida</taxon>
        <taxon>eudicotyledons</taxon>
        <taxon>Gunneridae</taxon>
        <taxon>Pentapetalae</taxon>
        <taxon>Caryophyllales</taxon>
        <taxon>Cactineae</taxon>
        <taxon>Cactaceae</taxon>
        <taxon>Opuntioideae</taxon>
        <taxon>Opuntia</taxon>
    </lineage>
</organism>
<dbReference type="EMBL" id="GISG01020942">
    <property type="protein sequence ID" value="MBA4618475.1"/>
    <property type="molecule type" value="Transcribed_RNA"/>
</dbReference>
<accession>A0A7C8YHU9</accession>
<reference evidence="1" key="1">
    <citation type="journal article" date="2013" name="J. Plant Res.">
        <title>Effect of fungi and light on seed germination of three Opuntia species from semiarid lands of central Mexico.</title>
        <authorList>
            <person name="Delgado-Sanchez P."/>
            <person name="Jimenez-Bremont J.F."/>
            <person name="Guerrero-Gonzalez Mde L."/>
            <person name="Flores J."/>
        </authorList>
    </citation>
    <scope>NUCLEOTIDE SEQUENCE</scope>
    <source>
        <tissue evidence="1">Cladode</tissue>
    </source>
</reference>
<proteinExistence type="predicted"/>
<name>A0A7C8YHU9_OPUST</name>
<reference evidence="1" key="2">
    <citation type="submission" date="2020-07" db="EMBL/GenBank/DDBJ databases">
        <authorList>
            <person name="Vera ALvarez R."/>
            <person name="Arias-Moreno D.M."/>
            <person name="Jimenez-Jacinto V."/>
            <person name="Jimenez-Bremont J.F."/>
            <person name="Swaminathan K."/>
            <person name="Moose S.P."/>
            <person name="Guerrero-Gonzalez M.L."/>
            <person name="Marino-Ramirez L."/>
            <person name="Landsman D."/>
            <person name="Rodriguez-Kessler M."/>
            <person name="Delgado-Sanchez P."/>
        </authorList>
    </citation>
    <scope>NUCLEOTIDE SEQUENCE</scope>
    <source>
        <tissue evidence="1">Cladode</tissue>
    </source>
</reference>
<protein>
    <submittedName>
        <fullName evidence="1">Uncharacterized protein</fullName>
    </submittedName>
</protein>